<keyword evidence="8" id="KW-1185">Reference proteome</keyword>
<dbReference type="Proteomes" id="UP000245207">
    <property type="component" value="Unassembled WGS sequence"/>
</dbReference>
<keyword evidence="3" id="KW-0067">ATP-binding</keyword>
<evidence type="ECO:0000256" key="1">
    <source>
        <dbReference type="ARBA" id="ARBA00022701"/>
    </source>
</evidence>
<sequence length="295" mass="33290">MLRQTKALVAQGNLLIREDTKTGLYVENLTEEPICSIKEVTRLLKKSVSMDNEFLCSNCKCKNIDEVKEINDGSDLQLVPVNESPSVDNNSKQSKVEKVLAGAIRREMALEEFCTKKHTEIMQLNRLYQHERECNSIIGQLQEDKIARLESLMEGVLSAEDFVNEELISLADNNKFRIYEKVNDRWEVCVSMADGHHFEQEYNFVSKVIEMSDDSYFEAVVAPPEEKKKGAVGQKLITEVLKPLNKKSGSVQGRMNNKDDAIGEDEAMGVGESSGEGEQEEDDLCVVSYPDEEEP</sequence>
<dbReference type="AlphaFoldDB" id="A0A2U1PZ03"/>
<evidence type="ECO:0000256" key="6">
    <source>
        <dbReference type="SAM" id="MobiDB-lite"/>
    </source>
</evidence>
<feature type="region of interest" description="Disordered" evidence="6">
    <location>
        <begin position="247"/>
        <end position="295"/>
    </location>
</feature>
<reference evidence="7 8" key="1">
    <citation type="journal article" date="2018" name="Mol. Plant">
        <title>The genome of Artemisia annua provides insight into the evolution of Asteraceae family and artemisinin biosynthesis.</title>
        <authorList>
            <person name="Shen Q."/>
            <person name="Zhang L."/>
            <person name="Liao Z."/>
            <person name="Wang S."/>
            <person name="Yan T."/>
            <person name="Shi P."/>
            <person name="Liu M."/>
            <person name="Fu X."/>
            <person name="Pan Q."/>
            <person name="Wang Y."/>
            <person name="Lv Z."/>
            <person name="Lu X."/>
            <person name="Zhang F."/>
            <person name="Jiang W."/>
            <person name="Ma Y."/>
            <person name="Chen M."/>
            <person name="Hao X."/>
            <person name="Li L."/>
            <person name="Tang Y."/>
            <person name="Lv G."/>
            <person name="Zhou Y."/>
            <person name="Sun X."/>
            <person name="Brodelius P.E."/>
            <person name="Rose J.K.C."/>
            <person name="Tang K."/>
        </authorList>
    </citation>
    <scope>NUCLEOTIDE SEQUENCE [LARGE SCALE GENOMIC DNA]</scope>
    <source>
        <strain evidence="8">cv. Huhao1</strain>
        <tissue evidence="7">Leaf</tissue>
    </source>
</reference>
<evidence type="ECO:0000256" key="3">
    <source>
        <dbReference type="ARBA" id="ARBA00022840"/>
    </source>
</evidence>
<comment type="caution">
    <text evidence="7">The sequence shown here is derived from an EMBL/GenBank/DDBJ whole genome shotgun (WGS) entry which is preliminary data.</text>
</comment>
<keyword evidence="2" id="KW-0547">Nucleotide-binding</keyword>
<name>A0A2U1PZ03_ARTAN</name>
<dbReference type="InterPro" id="IPR044986">
    <property type="entry name" value="KIF15/KIN-12"/>
</dbReference>
<evidence type="ECO:0000256" key="4">
    <source>
        <dbReference type="ARBA" id="ARBA00023054"/>
    </source>
</evidence>
<dbReference type="EMBL" id="PKPP01000582">
    <property type="protein sequence ID" value="PWA91008.1"/>
    <property type="molecule type" value="Genomic_DNA"/>
</dbReference>
<dbReference type="OrthoDB" id="1742971at2759"/>
<dbReference type="PANTHER" id="PTHR37739">
    <property type="entry name" value="KINESIN-LIKE PROTEIN KIN-12D"/>
    <property type="match status" value="1"/>
</dbReference>
<evidence type="ECO:0000256" key="2">
    <source>
        <dbReference type="ARBA" id="ARBA00022741"/>
    </source>
</evidence>
<dbReference type="PANTHER" id="PTHR37739:SF17">
    <property type="entry name" value="KINESIN MOTOR DOMAIN-CONTAINING PROTEIN"/>
    <property type="match status" value="1"/>
</dbReference>
<protein>
    <submittedName>
        <fullName evidence="7">Uncharacterized protein</fullName>
    </submittedName>
</protein>
<feature type="compositionally biased region" description="Acidic residues" evidence="6">
    <location>
        <begin position="275"/>
        <end position="295"/>
    </location>
</feature>
<keyword evidence="4" id="KW-0175">Coiled coil</keyword>
<keyword evidence="5" id="KW-0505">Motor protein</keyword>
<organism evidence="7 8">
    <name type="scientific">Artemisia annua</name>
    <name type="common">Sweet wormwood</name>
    <dbReference type="NCBI Taxonomy" id="35608"/>
    <lineage>
        <taxon>Eukaryota</taxon>
        <taxon>Viridiplantae</taxon>
        <taxon>Streptophyta</taxon>
        <taxon>Embryophyta</taxon>
        <taxon>Tracheophyta</taxon>
        <taxon>Spermatophyta</taxon>
        <taxon>Magnoliopsida</taxon>
        <taxon>eudicotyledons</taxon>
        <taxon>Gunneridae</taxon>
        <taxon>Pentapetalae</taxon>
        <taxon>asterids</taxon>
        <taxon>campanulids</taxon>
        <taxon>Asterales</taxon>
        <taxon>Asteraceae</taxon>
        <taxon>Asteroideae</taxon>
        <taxon>Anthemideae</taxon>
        <taxon>Artemisiinae</taxon>
        <taxon>Artemisia</taxon>
    </lineage>
</organism>
<evidence type="ECO:0000313" key="7">
    <source>
        <dbReference type="EMBL" id="PWA91008.1"/>
    </source>
</evidence>
<gene>
    <name evidence="7" type="ORF">CTI12_AA094950</name>
</gene>
<evidence type="ECO:0000313" key="8">
    <source>
        <dbReference type="Proteomes" id="UP000245207"/>
    </source>
</evidence>
<accession>A0A2U1PZ03</accession>
<dbReference type="STRING" id="35608.A0A2U1PZ03"/>
<proteinExistence type="predicted"/>
<dbReference type="GO" id="GO:0005874">
    <property type="term" value="C:microtubule"/>
    <property type="evidence" value="ECO:0007669"/>
    <property type="project" value="UniProtKB-KW"/>
</dbReference>
<keyword evidence="1" id="KW-0493">Microtubule</keyword>
<evidence type="ECO:0000256" key="5">
    <source>
        <dbReference type="ARBA" id="ARBA00023175"/>
    </source>
</evidence>
<dbReference type="GO" id="GO:0005524">
    <property type="term" value="F:ATP binding"/>
    <property type="evidence" value="ECO:0007669"/>
    <property type="project" value="UniProtKB-KW"/>
</dbReference>